<accession>T1A1Q9</accession>
<comment type="caution">
    <text evidence="1">The sequence shown here is derived from an EMBL/GenBank/DDBJ whole genome shotgun (WGS) entry which is preliminary data.</text>
</comment>
<dbReference type="PANTHER" id="PTHR13932">
    <property type="entry name" value="COPROPORPHYRINIGEN III OXIDASE"/>
    <property type="match status" value="1"/>
</dbReference>
<dbReference type="GO" id="GO:0051539">
    <property type="term" value="F:4 iron, 4 sulfur cluster binding"/>
    <property type="evidence" value="ECO:0007669"/>
    <property type="project" value="TreeGrafter"/>
</dbReference>
<gene>
    <name evidence="1" type="ORF">B1A_18127</name>
</gene>
<dbReference type="GO" id="GO:0006779">
    <property type="term" value="P:porphyrin-containing compound biosynthetic process"/>
    <property type="evidence" value="ECO:0007669"/>
    <property type="project" value="TreeGrafter"/>
</dbReference>
<dbReference type="AlphaFoldDB" id="T1A1Q9"/>
<sequence>MIFNFAQQSLESLERDLAIVRDLDVDQVSFYPLMTSRSTARPMEKNLGIADPGRAFEYYGRILERLRPAYEPSSAWCFSRAASRPGPRSIDEYVTQQDEYVGVGSGAFSYVGGRLYATTFSLNRYRERIAAGESGITDCKVLTLKQRMRYDFLVRLFGLSLPYAFIAAKYGRSFWWRMAPELAAMRLIGATRFDSDAIRLTERGMYCWMVMMTEFFTAVNTFRDEMRLRIRAEGQRPAGADLGPAARGAGMT</sequence>
<dbReference type="InterPro" id="IPR058240">
    <property type="entry name" value="rSAM_sf"/>
</dbReference>
<dbReference type="PANTHER" id="PTHR13932:SF5">
    <property type="entry name" value="RADICAL S-ADENOSYL METHIONINE DOMAIN-CONTAINING PROTEIN 1, MITOCHONDRIAL"/>
    <property type="match status" value="1"/>
</dbReference>
<name>T1A1Q9_9ZZZZ</name>
<protein>
    <submittedName>
        <fullName evidence="1">Coproporphyrinogen III oxidase</fullName>
    </submittedName>
</protein>
<evidence type="ECO:0000313" key="1">
    <source>
        <dbReference type="EMBL" id="EQD35765.1"/>
    </source>
</evidence>
<reference evidence="1" key="2">
    <citation type="journal article" date="2014" name="ISME J.">
        <title>Microbial stratification in low pH oxic and suboxic macroscopic growths along an acid mine drainage.</title>
        <authorList>
            <person name="Mendez-Garcia C."/>
            <person name="Mesa V."/>
            <person name="Sprenger R.R."/>
            <person name="Richter M."/>
            <person name="Diez M.S."/>
            <person name="Solano J."/>
            <person name="Bargiela R."/>
            <person name="Golyshina O.V."/>
            <person name="Manteca A."/>
            <person name="Ramos J.L."/>
            <person name="Gallego J.R."/>
            <person name="Llorente I."/>
            <person name="Martins Dos Santos V.A."/>
            <person name="Jensen O.N."/>
            <person name="Pelaez A.I."/>
            <person name="Sanchez J."/>
            <person name="Ferrer M."/>
        </authorList>
    </citation>
    <scope>NUCLEOTIDE SEQUENCE</scope>
</reference>
<reference evidence="1" key="1">
    <citation type="submission" date="2013-08" db="EMBL/GenBank/DDBJ databases">
        <authorList>
            <person name="Mendez C."/>
            <person name="Richter M."/>
            <person name="Ferrer M."/>
            <person name="Sanchez J."/>
        </authorList>
    </citation>
    <scope>NUCLEOTIDE SEQUENCE</scope>
</reference>
<proteinExistence type="predicted"/>
<dbReference type="InterPro" id="IPR034505">
    <property type="entry name" value="Coproporphyrinogen-III_oxidase"/>
</dbReference>
<dbReference type="SUPFAM" id="SSF102114">
    <property type="entry name" value="Radical SAM enzymes"/>
    <property type="match status" value="1"/>
</dbReference>
<dbReference type="EMBL" id="AUZX01013359">
    <property type="protein sequence ID" value="EQD35765.1"/>
    <property type="molecule type" value="Genomic_DNA"/>
</dbReference>
<organism evidence="1">
    <name type="scientific">mine drainage metagenome</name>
    <dbReference type="NCBI Taxonomy" id="410659"/>
    <lineage>
        <taxon>unclassified sequences</taxon>
        <taxon>metagenomes</taxon>
        <taxon>ecological metagenomes</taxon>
    </lineage>
</organism>
<dbReference type="GO" id="GO:0005737">
    <property type="term" value="C:cytoplasm"/>
    <property type="evidence" value="ECO:0007669"/>
    <property type="project" value="TreeGrafter"/>
</dbReference>